<evidence type="ECO:0008006" key="5">
    <source>
        <dbReference type="Google" id="ProtNLM"/>
    </source>
</evidence>
<dbReference type="GO" id="GO:0006974">
    <property type="term" value="P:DNA damage response"/>
    <property type="evidence" value="ECO:0007669"/>
    <property type="project" value="TreeGrafter"/>
</dbReference>
<comment type="caution">
    <text evidence="3">The sequence shown here is derived from an EMBL/GenBank/DDBJ whole genome shotgun (WGS) entry which is preliminary data.</text>
</comment>
<name>A0A0E2ALK0_BACFG</name>
<dbReference type="PANTHER" id="PTHR34387">
    <property type="entry name" value="SLR1258 PROTEIN"/>
    <property type="match status" value="1"/>
</dbReference>
<accession>A0A0E2ALK0</accession>
<dbReference type="PANTHER" id="PTHR34387:SF1">
    <property type="entry name" value="PERIPLASMIC IMMUNOGENIC PROTEIN"/>
    <property type="match status" value="1"/>
</dbReference>
<feature type="chain" id="PRO_5002391799" description="SIMPL domain-containing protein" evidence="2">
    <location>
        <begin position="21"/>
        <end position="258"/>
    </location>
</feature>
<dbReference type="Gene3D" id="3.30.110.170">
    <property type="entry name" value="Protein of unknown function (DUF541), domain 1"/>
    <property type="match status" value="1"/>
</dbReference>
<dbReference type="Pfam" id="PF04402">
    <property type="entry name" value="SIMPL"/>
    <property type="match status" value="1"/>
</dbReference>
<feature type="region of interest" description="Disordered" evidence="1">
    <location>
        <begin position="239"/>
        <end position="258"/>
    </location>
</feature>
<dbReference type="PATRIC" id="fig|997883.3.peg.3366"/>
<dbReference type="Gene3D" id="3.30.70.2970">
    <property type="entry name" value="Protein of unknown function (DUF541), domain 2"/>
    <property type="match status" value="1"/>
</dbReference>
<evidence type="ECO:0000256" key="1">
    <source>
        <dbReference type="SAM" id="MobiDB-lite"/>
    </source>
</evidence>
<organism evidence="3 4">
    <name type="scientific">Bacteroides fragilis CL07T12C05</name>
    <dbReference type="NCBI Taxonomy" id="997883"/>
    <lineage>
        <taxon>Bacteria</taxon>
        <taxon>Pseudomonadati</taxon>
        <taxon>Bacteroidota</taxon>
        <taxon>Bacteroidia</taxon>
        <taxon>Bacteroidales</taxon>
        <taxon>Bacteroidaceae</taxon>
        <taxon>Bacteroides</taxon>
    </lineage>
</organism>
<sequence>MRVFNLLLLISMFIPFPLPAQVGERYIEVTGTSEIEVVPDRIHYVIEIREYFEEEFDGVSKPEEYRTKVPLTRIEEELKLVLKIVGVPREAIRTQDVGDNWRKPGQDFLVSKSFDVTLRDFTLIDEILKRVDTQGIHTMYIDKLEHRDILSYHRKGKIEALKAAREKAVYLLEAIGKRPGEIIRIVEGEDAGKEMFAQGHILSVAPPPFERSRTIKKGCSMLVRFGVMDRRTVFNKSRSGFAREDNGHPYAQERESGL</sequence>
<evidence type="ECO:0000313" key="3">
    <source>
        <dbReference type="EMBL" id="EIY92925.1"/>
    </source>
</evidence>
<evidence type="ECO:0000256" key="2">
    <source>
        <dbReference type="SAM" id="SignalP"/>
    </source>
</evidence>
<feature type="signal peptide" evidence="2">
    <location>
        <begin position="1"/>
        <end position="20"/>
    </location>
</feature>
<reference evidence="3 4" key="1">
    <citation type="submission" date="2012-02" db="EMBL/GenBank/DDBJ databases">
        <title>The Genome Sequence of Bacteroides fragilis CL07T12C05.</title>
        <authorList>
            <consortium name="The Broad Institute Genome Sequencing Platform"/>
            <person name="Earl A."/>
            <person name="Ward D."/>
            <person name="Feldgarden M."/>
            <person name="Gevers D."/>
            <person name="Zitomersky N.L."/>
            <person name="Coyne M.J."/>
            <person name="Comstock L.E."/>
            <person name="Young S.K."/>
            <person name="Zeng Q."/>
            <person name="Gargeya S."/>
            <person name="Fitzgerald M."/>
            <person name="Haas B."/>
            <person name="Abouelleil A."/>
            <person name="Alvarado L."/>
            <person name="Arachchi H.M."/>
            <person name="Berlin A."/>
            <person name="Chapman S.B."/>
            <person name="Gearin G."/>
            <person name="Goldberg J."/>
            <person name="Griggs A."/>
            <person name="Gujja S."/>
            <person name="Hansen M."/>
            <person name="Heiman D."/>
            <person name="Howarth C."/>
            <person name="Larimer J."/>
            <person name="Lui A."/>
            <person name="MacDonald P.J.P."/>
            <person name="McCowen C."/>
            <person name="Montmayeur A."/>
            <person name="Murphy C."/>
            <person name="Neiman D."/>
            <person name="Pearson M."/>
            <person name="Priest M."/>
            <person name="Roberts A."/>
            <person name="Saif S."/>
            <person name="Shea T."/>
            <person name="Sisk P."/>
            <person name="Stolte C."/>
            <person name="Sykes S."/>
            <person name="Wortman J."/>
            <person name="Nusbaum C."/>
            <person name="Birren B."/>
        </authorList>
    </citation>
    <scope>NUCLEOTIDE SEQUENCE [LARGE SCALE GENOMIC DNA]</scope>
    <source>
        <strain evidence="3 4">CL07T12C05</strain>
    </source>
</reference>
<dbReference type="Proteomes" id="UP000003879">
    <property type="component" value="Unassembled WGS sequence"/>
</dbReference>
<dbReference type="AlphaFoldDB" id="A0A0E2ALK0"/>
<dbReference type="InterPro" id="IPR007497">
    <property type="entry name" value="SIMPL/DUF541"/>
</dbReference>
<keyword evidence="2" id="KW-0732">Signal</keyword>
<evidence type="ECO:0000313" key="4">
    <source>
        <dbReference type="Proteomes" id="UP000003879"/>
    </source>
</evidence>
<protein>
    <recommendedName>
        <fullName evidence="5">SIMPL domain-containing protein</fullName>
    </recommendedName>
</protein>
<dbReference type="InterPro" id="IPR052022">
    <property type="entry name" value="26kDa_periplasmic_antigen"/>
</dbReference>
<dbReference type="EMBL" id="AGXN01000019">
    <property type="protein sequence ID" value="EIY92925.1"/>
    <property type="molecule type" value="Genomic_DNA"/>
</dbReference>
<dbReference type="RefSeq" id="WP_005798020.1">
    <property type="nucleotide sequence ID" value="NZ_JH724216.1"/>
</dbReference>
<feature type="compositionally biased region" description="Basic and acidic residues" evidence="1">
    <location>
        <begin position="241"/>
        <end position="258"/>
    </location>
</feature>
<gene>
    <name evidence="3" type="ORF">HMPREF1056_03213</name>
</gene>
<dbReference type="HOGENOM" id="CLU_096029_0_0_10"/>
<proteinExistence type="predicted"/>